<dbReference type="PANTHER" id="PTHR24221">
    <property type="entry name" value="ATP-BINDING CASSETTE SUB-FAMILY B"/>
    <property type="match status" value="1"/>
</dbReference>
<feature type="transmembrane region" description="Helical" evidence="8">
    <location>
        <begin position="68"/>
        <end position="95"/>
    </location>
</feature>
<keyword evidence="4" id="KW-0547">Nucleotide-binding</keyword>
<dbReference type="KEGG" id="vbl:L21SP4_01582"/>
<reference evidence="12" key="1">
    <citation type="submission" date="2015-02" db="EMBL/GenBank/DDBJ databases">
        <title>Description and complete genome sequence of the first cultured representative of the subdivision 5 of the Verrucomicrobia phylum.</title>
        <authorList>
            <person name="Spring S."/>
            <person name="Bunk B."/>
            <person name="Sproer C."/>
            <person name="Klenk H.-P."/>
        </authorList>
    </citation>
    <scope>NUCLEOTIDE SEQUENCE [LARGE SCALE GENOMIC DNA]</scope>
    <source>
        <strain evidence="12">L21-Fru-AB</strain>
    </source>
</reference>
<evidence type="ECO:0000256" key="6">
    <source>
        <dbReference type="ARBA" id="ARBA00022989"/>
    </source>
</evidence>
<dbReference type="Pfam" id="PF00005">
    <property type="entry name" value="ABC_tran"/>
    <property type="match status" value="1"/>
</dbReference>
<dbReference type="GO" id="GO:0140359">
    <property type="term" value="F:ABC-type transporter activity"/>
    <property type="evidence" value="ECO:0007669"/>
    <property type="project" value="InterPro"/>
</dbReference>
<keyword evidence="5 11" id="KW-0067">ATP-binding</keyword>
<dbReference type="RefSeq" id="WP_052882116.1">
    <property type="nucleotide sequence ID" value="NZ_CP010904.1"/>
</dbReference>
<dbReference type="Gene3D" id="3.40.50.300">
    <property type="entry name" value="P-loop containing nucleotide triphosphate hydrolases"/>
    <property type="match status" value="1"/>
</dbReference>
<dbReference type="CDD" id="cd07346">
    <property type="entry name" value="ABC_6TM_exporters"/>
    <property type="match status" value="1"/>
</dbReference>
<feature type="domain" description="ABC transmembrane type-1" evidence="10">
    <location>
        <begin position="23"/>
        <end position="296"/>
    </location>
</feature>
<dbReference type="GO" id="GO:0005524">
    <property type="term" value="F:ATP binding"/>
    <property type="evidence" value="ECO:0007669"/>
    <property type="project" value="UniProtKB-KW"/>
</dbReference>
<evidence type="ECO:0000256" key="4">
    <source>
        <dbReference type="ARBA" id="ARBA00022741"/>
    </source>
</evidence>
<dbReference type="SMART" id="SM00382">
    <property type="entry name" value="AAA"/>
    <property type="match status" value="1"/>
</dbReference>
<feature type="transmembrane region" description="Helical" evidence="8">
    <location>
        <begin position="168"/>
        <end position="188"/>
    </location>
</feature>
<reference evidence="11 12" key="2">
    <citation type="journal article" date="2016" name="ISME J.">
        <title>Characterization of the first cultured representative of Verrucomicrobia subdivision 5 indicates the proposal of a novel phylum.</title>
        <authorList>
            <person name="Spring S."/>
            <person name="Bunk B."/>
            <person name="Sproer C."/>
            <person name="Schumann P."/>
            <person name="Rohde M."/>
            <person name="Tindall B.J."/>
            <person name="Klenk H.P."/>
        </authorList>
    </citation>
    <scope>NUCLEOTIDE SEQUENCE [LARGE SCALE GENOMIC DNA]</scope>
    <source>
        <strain evidence="11 12">L21-Fru-AB</strain>
    </source>
</reference>
<dbReference type="OrthoDB" id="9772049at2"/>
<dbReference type="AlphaFoldDB" id="A0A0G3EJ73"/>
<dbReference type="InterPro" id="IPR036640">
    <property type="entry name" value="ABC1_TM_sf"/>
</dbReference>
<evidence type="ECO:0000313" key="11">
    <source>
        <dbReference type="EMBL" id="AKJ64825.1"/>
    </source>
</evidence>
<dbReference type="Proteomes" id="UP000035268">
    <property type="component" value="Chromosome"/>
</dbReference>
<dbReference type="PANTHER" id="PTHR24221:SF397">
    <property type="entry name" value="ABC TRANSPORTER, ATP-BINDING TRANSMEMBRANE PROTEIN"/>
    <property type="match status" value="1"/>
</dbReference>
<name>A0A0G3EJ73_9BACT</name>
<evidence type="ECO:0000256" key="7">
    <source>
        <dbReference type="ARBA" id="ARBA00023136"/>
    </source>
</evidence>
<keyword evidence="2" id="KW-0813">Transport</keyword>
<feature type="transmembrane region" description="Helical" evidence="8">
    <location>
        <begin position="21"/>
        <end position="48"/>
    </location>
</feature>
<dbReference type="InterPro" id="IPR011527">
    <property type="entry name" value="ABC1_TM_dom"/>
</dbReference>
<dbReference type="EMBL" id="CP010904">
    <property type="protein sequence ID" value="AKJ64825.1"/>
    <property type="molecule type" value="Genomic_DNA"/>
</dbReference>
<evidence type="ECO:0000259" key="9">
    <source>
        <dbReference type="PROSITE" id="PS50893"/>
    </source>
</evidence>
<dbReference type="GO" id="GO:0005886">
    <property type="term" value="C:plasma membrane"/>
    <property type="evidence" value="ECO:0007669"/>
    <property type="project" value="UniProtKB-SubCell"/>
</dbReference>
<dbReference type="InterPro" id="IPR027417">
    <property type="entry name" value="P-loop_NTPase"/>
</dbReference>
<feature type="transmembrane region" description="Helical" evidence="8">
    <location>
        <begin position="256"/>
        <end position="278"/>
    </location>
</feature>
<organism evidence="11 12">
    <name type="scientific">Kiritimatiella glycovorans</name>
    <dbReference type="NCBI Taxonomy" id="1307763"/>
    <lineage>
        <taxon>Bacteria</taxon>
        <taxon>Pseudomonadati</taxon>
        <taxon>Kiritimatiellota</taxon>
        <taxon>Kiritimatiellia</taxon>
        <taxon>Kiritimatiellales</taxon>
        <taxon>Kiritimatiellaceae</taxon>
        <taxon>Kiritimatiella</taxon>
    </lineage>
</organism>
<dbReference type="PROSITE" id="PS50929">
    <property type="entry name" value="ABC_TM1F"/>
    <property type="match status" value="1"/>
</dbReference>
<keyword evidence="7 8" id="KW-0472">Membrane</keyword>
<evidence type="ECO:0000259" key="10">
    <source>
        <dbReference type="PROSITE" id="PS50929"/>
    </source>
</evidence>
<evidence type="ECO:0000256" key="5">
    <source>
        <dbReference type="ARBA" id="ARBA00022840"/>
    </source>
</evidence>
<evidence type="ECO:0000256" key="2">
    <source>
        <dbReference type="ARBA" id="ARBA00022448"/>
    </source>
</evidence>
<dbReference type="PROSITE" id="PS50893">
    <property type="entry name" value="ABC_TRANSPORTER_2"/>
    <property type="match status" value="1"/>
</dbReference>
<dbReference type="InterPro" id="IPR039421">
    <property type="entry name" value="Type_1_exporter"/>
</dbReference>
<protein>
    <submittedName>
        <fullName evidence="11">Iron import ATP-binding/permease protein IrtA</fullName>
        <ecNumber evidence="11">3.6.3.-</ecNumber>
    </submittedName>
</protein>
<dbReference type="FunFam" id="3.40.50.300:FF:000287">
    <property type="entry name" value="Multidrug ABC transporter ATP-binding protein"/>
    <property type="match status" value="1"/>
</dbReference>
<keyword evidence="12" id="KW-1185">Reference proteome</keyword>
<keyword evidence="6 8" id="KW-1133">Transmembrane helix</keyword>
<evidence type="ECO:0000313" key="12">
    <source>
        <dbReference type="Proteomes" id="UP000035268"/>
    </source>
</evidence>
<feature type="domain" description="ABC transporter" evidence="9">
    <location>
        <begin position="347"/>
        <end position="586"/>
    </location>
</feature>
<dbReference type="PATRIC" id="fig|1609981.3.peg.1642"/>
<dbReference type="STRING" id="1307763.L21SP4_01582"/>
<dbReference type="GO" id="GO:0016887">
    <property type="term" value="F:ATP hydrolysis activity"/>
    <property type="evidence" value="ECO:0007669"/>
    <property type="project" value="InterPro"/>
</dbReference>
<proteinExistence type="predicted"/>
<dbReference type="FunFam" id="1.20.1560.10:FF:000127">
    <property type="entry name" value="ABC transporter ATP-binding protein"/>
    <property type="match status" value="1"/>
</dbReference>
<accession>A0A0G3EJ73</accession>
<dbReference type="InterPro" id="IPR003593">
    <property type="entry name" value="AAA+_ATPase"/>
</dbReference>
<evidence type="ECO:0000256" key="1">
    <source>
        <dbReference type="ARBA" id="ARBA00004651"/>
    </source>
</evidence>
<evidence type="ECO:0000256" key="8">
    <source>
        <dbReference type="SAM" id="Phobius"/>
    </source>
</evidence>
<dbReference type="InterPro" id="IPR003439">
    <property type="entry name" value="ABC_transporter-like_ATP-bd"/>
</dbReference>
<keyword evidence="3 8" id="KW-0812">Transmembrane</keyword>
<dbReference type="Gene3D" id="1.20.1560.10">
    <property type="entry name" value="ABC transporter type 1, transmembrane domain"/>
    <property type="match status" value="1"/>
</dbReference>
<gene>
    <name evidence="11" type="primary">irtA</name>
    <name evidence="11" type="ORF">L21SP4_01582</name>
</gene>
<dbReference type="EC" id="3.6.3.-" evidence="11"/>
<evidence type="ECO:0000256" key="3">
    <source>
        <dbReference type="ARBA" id="ARBA00022692"/>
    </source>
</evidence>
<sequence length="601" mass="65925">MKKKPEGVGRLLEIAGERKGLLVLSCALSAVSSILMLVPYLAVYFILAELLRHAGAPAQADGALMARWGWIALGGLVAGFVVLYVSLMASHVAAFRILYGLRVRLANHIGKLHLGYLSRTSTGAVKKTLEQNVEKIESFVAHQVPDLVGVAATVVVMFAVMFWLNGWMALVCVLALLAGVAVQASMMFGEGAREMMAKYHDALENINASAIQYVRGMPAVKLFGQTVRSFRRFHGDMIRYRDMVTAWTDSFQNGYIAYKTILASFLTFVLPVGALLLSREPQNMALALTVLFFLVMTPGTAAPLYKLLFMSSLLKDIGEGVSRIDAIFSEPETVEPAQSRRPEGYDVEFDGVSFSYDAPDASTRTEALSAISFRAPQGGITALVGPSGSGKSTVANLIPRFWDVSEGRIRIGGVDIREMRGEDLMNTVSFVFQDTFLFYDSLFENIRIGRPGASRKEVEAAARAAQCHDFIARLPSGYDTKIGEGGVYLSGGEEQRVSVARAILKDAPILVLDEATAFADPENEHKMHVALRELIRNKTVIVIAHRLSTVRHTDRIVVLEQGRIVEQGRHEALLKGGGLYKRMWDTYSDASMWAFRQGESA</sequence>
<dbReference type="SUPFAM" id="SSF90123">
    <property type="entry name" value="ABC transporter transmembrane region"/>
    <property type="match status" value="1"/>
</dbReference>
<dbReference type="SUPFAM" id="SSF52540">
    <property type="entry name" value="P-loop containing nucleoside triphosphate hydrolases"/>
    <property type="match status" value="1"/>
</dbReference>
<dbReference type="Pfam" id="PF00664">
    <property type="entry name" value="ABC_membrane"/>
    <property type="match status" value="1"/>
</dbReference>
<feature type="transmembrane region" description="Helical" evidence="8">
    <location>
        <begin position="284"/>
        <end position="305"/>
    </location>
</feature>
<comment type="subcellular location">
    <subcellularLocation>
        <location evidence="1">Cell membrane</location>
        <topology evidence="1">Multi-pass membrane protein</topology>
    </subcellularLocation>
</comment>
<keyword evidence="11" id="KW-0378">Hydrolase</keyword>
<dbReference type="GO" id="GO:0034040">
    <property type="term" value="F:ATPase-coupled lipid transmembrane transporter activity"/>
    <property type="evidence" value="ECO:0007669"/>
    <property type="project" value="TreeGrafter"/>
</dbReference>